<dbReference type="EMBL" id="RBZP01000032">
    <property type="protein sequence ID" value="RKQ28337.1"/>
    <property type="molecule type" value="Genomic_DNA"/>
</dbReference>
<evidence type="ECO:0000256" key="3">
    <source>
        <dbReference type="ARBA" id="ARBA00023159"/>
    </source>
</evidence>
<dbReference type="PANTHER" id="PTHR24567:SF26">
    <property type="entry name" value="REGULATORY PROTEIN YEIL"/>
    <property type="match status" value="1"/>
</dbReference>
<dbReference type="SUPFAM" id="SSF51206">
    <property type="entry name" value="cAMP-binding domain-like"/>
    <property type="match status" value="1"/>
</dbReference>
<sequence length="258" mass="29367">MFDFRIDTFNFLPASFYKKGDVILEQNQCCHHHHGHAQCVRLVPIFNHLEDHQMDMIAASAKTLHLQKGEMLFHAGDEDNTLYIINTGKVRIYRLSDSGKDQLVRMLNPGDFTGEVAIFQPGSVHENYAEALQNTSICLIKQDDLQKYLIEYPQISLRILSEVTIRLKDSEKQTTQVAIENVESRIISFLAENVEKGSSNSPTVTLPMSKKDLASYLGTTPETISRRFSSLEQHGLIKQLPKKKIKIMDLDQLLLHAE</sequence>
<keyword evidence="4" id="KW-0804">Transcription</keyword>
<dbReference type="PROSITE" id="PS50042">
    <property type="entry name" value="CNMP_BINDING_3"/>
    <property type="match status" value="1"/>
</dbReference>
<dbReference type="InterPro" id="IPR036390">
    <property type="entry name" value="WH_DNA-bd_sf"/>
</dbReference>
<dbReference type="OrthoDB" id="9798104at2"/>
<dbReference type="SMART" id="SM00419">
    <property type="entry name" value="HTH_CRP"/>
    <property type="match status" value="1"/>
</dbReference>
<dbReference type="AlphaFoldDB" id="A0A494ZRM8"/>
<dbReference type="SUPFAM" id="SSF46785">
    <property type="entry name" value="Winged helix' DNA-binding domain"/>
    <property type="match status" value="1"/>
</dbReference>
<comment type="caution">
    <text evidence="7">The sequence shown here is derived from an EMBL/GenBank/DDBJ whole genome shotgun (WGS) entry which is preliminary data.</text>
</comment>
<protein>
    <submittedName>
        <fullName evidence="7">Crp/Fnr family transcriptional regulator</fullName>
    </submittedName>
</protein>
<evidence type="ECO:0000256" key="2">
    <source>
        <dbReference type="ARBA" id="ARBA00023125"/>
    </source>
</evidence>
<dbReference type="Pfam" id="PF13545">
    <property type="entry name" value="HTH_Crp_2"/>
    <property type="match status" value="1"/>
</dbReference>
<evidence type="ECO:0000313" key="7">
    <source>
        <dbReference type="EMBL" id="RKQ28337.1"/>
    </source>
</evidence>
<dbReference type="CDD" id="cd00038">
    <property type="entry name" value="CAP_ED"/>
    <property type="match status" value="1"/>
</dbReference>
<accession>A0A494ZRM8</accession>
<dbReference type="PRINTS" id="PR00034">
    <property type="entry name" value="HTHCRP"/>
</dbReference>
<feature type="domain" description="Cyclic nucleotide-binding" evidence="5">
    <location>
        <begin position="45"/>
        <end position="166"/>
    </location>
</feature>
<feature type="domain" description="HTH crp-type" evidence="6">
    <location>
        <begin position="180"/>
        <end position="251"/>
    </location>
</feature>
<dbReference type="Gene3D" id="1.10.10.10">
    <property type="entry name" value="Winged helix-like DNA-binding domain superfamily/Winged helix DNA-binding domain"/>
    <property type="match status" value="1"/>
</dbReference>
<dbReference type="InterPro" id="IPR036388">
    <property type="entry name" value="WH-like_DNA-bd_sf"/>
</dbReference>
<evidence type="ECO:0000259" key="6">
    <source>
        <dbReference type="PROSITE" id="PS51063"/>
    </source>
</evidence>
<reference evidence="7 8" key="1">
    <citation type="journal article" date="2016" name="Int. J. Syst. Evol. Microbiol.">
        <title>Oceanobacillus halophilus sp. nov., a novel moderately halophilic bacterium from a hypersaline lake.</title>
        <authorList>
            <person name="Amoozegar M.A."/>
            <person name="Bagheri M."/>
            <person name="Makhdoumi A."/>
            <person name="Nikou M.M."/>
            <person name="Fazeli S.A.S."/>
            <person name="Schumann P."/>
            <person name="Sproer C."/>
            <person name="Sanchez-Porro C."/>
            <person name="Ventosa A."/>
        </authorList>
    </citation>
    <scope>NUCLEOTIDE SEQUENCE [LARGE SCALE GENOMIC DNA]</scope>
    <source>
        <strain evidence="7 8">DSM 23996</strain>
    </source>
</reference>
<keyword evidence="8" id="KW-1185">Reference proteome</keyword>
<dbReference type="InterPro" id="IPR018490">
    <property type="entry name" value="cNMP-bd_dom_sf"/>
</dbReference>
<dbReference type="InterPro" id="IPR014710">
    <property type="entry name" value="RmlC-like_jellyroll"/>
</dbReference>
<evidence type="ECO:0000256" key="4">
    <source>
        <dbReference type="ARBA" id="ARBA00023163"/>
    </source>
</evidence>
<evidence type="ECO:0000313" key="8">
    <source>
        <dbReference type="Proteomes" id="UP000269301"/>
    </source>
</evidence>
<gene>
    <name evidence="7" type="ORF">D8M06_19000</name>
</gene>
<dbReference type="SMART" id="SM00100">
    <property type="entry name" value="cNMP"/>
    <property type="match status" value="1"/>
</dbReference>
<evidence type="ECO:0000256" key="1">
    <source>
        <dbReference type="ARBA" id="ARBA00023015"/>
    </source>
</evidence>
<keyword evidence="3" id="KW-0010">Activator</keyword>
<name>A0A494ZRM8_9BACI</name>
<dbReference type="InterPro" id="IPR012318">
    <property type="entry name" value="HTH_CRP"/>
</dbReference>
<dbReference type="GO" id="GO:0005829">
    <property type="term" value="C:cytosol"/>
    <property type="evidence" value="ECO:0007669"/>
    <property type="project" value="TreeGrafter"/>
</dbReference>
<dbReference type="InterPro" id="IPR050397">
    <property type="entry name" value="Env_Response_Regulators"/>
</dbReference>
<evidence type="ECO:0000259" key="5">
    <source>
        <dbReference type="PROSITE" id="PS50042"/>
    </source>
</evidence>
<dbReference type="CDD" id="cd00092">
    <property type="entry name" value="HTH_CRP"/>
    <property type="match status" value="1"/>
</dbReference>
<proteinExistence type="predicted"/>
<dbReference type="GO" id="GO:0003700">
    <property type="term" value="F:DNA-binding transcription factor activity"/>
    <property type="evidence" value="ECO:0007669"/>
    <property type="project" value="TreeGrafter"/>
</dbReference>
<dbReference type="InterPro" id="IPR000595">
    <property type="entry name" value="cNMP-bd_dom"/>
</dbReference>
<dbReference type="Pfam" id="PF00027">
    <property type="entry name" value="cNMP_binding"/>
    <property type="match status" value="1"/>
</dbReference>
<keyword evidence="2" id="KW-0238">DNA-binding</keyword>
<dbReference type="PROSITE" id="PS51063">
    <property type="entry name" value="HTH_CRP_2"/>
    <property type="match status" value="1"/>
</dbReference>
<organism evidence="7 8">
    <name type="scientific">Oceanobacillus halophilus</name>
    <dbReference type="NCBI Taxonomy" id="930130"/>
    <lineage>
        <taxon>Bacteria</taxon>
        <taxon>Bacillati</taxon>
        <taxon>Bacillota</taxon>
        <taxon>Bacilli</taxon>
        <taxon>Bacillales</taxon>
        <taxon>Bacillaceae</taxon>
        <taxon>Oceanobacillus</taxon>
    </lineage>
</organism>
<dbReference type="Gene3D" id="2.60.120.10">
    <property type="entry name" value="Jelly Rolls"/>
    <property type="match status" value="1"/>
</dbReference>
<dbReference type="Proteomes" id="UP000269301">
    <property type="component" value="Unassembled WGS sequence"/>
</dbReference>
<keyword evidence="1" id="KW-0805">Transcription regulation</keyword>
<dbReference type="GO" id="GO:0003677">
    <property type="term" value="F:DNA binding"/>
    <property type="evidence" value="ECO:0007669"/>
    <property type="project" value="UniProtKB-KW"/>
</dbReference>
<dbReference type="PANTHER" id="PTHR24567">
    <property type="entry name" value="CRP FAMILY TRANSCRIPTIONAL REGULATORY PROTEIN"/>
    <property type="match status" value="1"/>
</dbReference>